<dbReference type="InterPro" id="IPR043146">
    <property type="entry name" value="Penicillin_amidase_N_B-knob"/>
</dbReference>
<keyword evidence="5" id="KW-0106">Calcium</keyword>
<accession>A0A895YP08</accession>
<dbReference type="InterPro" id="IPR014395">
    <property type="entry name" value="Pen/GL7ACA/AHL_acylase"/>
</dbReference>
<feature type="binding site" evidence="5">
    <location>
        <position position="372"/>
    </location>
    <ligand>
        <name>Ca(2+)</name>
        <dbReference type="ChEBI" id="CHEBI:29108"/>
    </ligand>
</feature>
<proteinExistence type="inferred from homology"/>
<feature type="binding site" evidence="5">
    <location>
        <position position="369"/>
    </location>
    <ligand>
        <name>Ca(2+)</name>
        <dbReference type="ChEBI" id="CHEBI:29108"/>
    </ligand>
</feature>
<dbReference type="AlphaFoldDB" id="A0A895YP08"/>
<dbReference type="GO" id="GO:0046872">
    <property type="term" value="F:metal ion binding"/>
    <property type="evidence" value="ECO:0007669"/>
    <property type="project" value="UniProtKB-KW"/>
</dbReference>
<organism evidence="8 9">
    <name type="scientific">Natronosporangium hydrolyticum</name>
    <dbReference type="NCBI Taxonomy" id="2811111"/>
    <lineage>
        <taxon>Bacteria</taxon>
        <taxon>Bacillati</taxon>
        <taxon>Actinomycetota</taxon>
        <taxon>Actinomycetes</taxon>
        <taxon>Micromonosporales</taxon>
        <taxon>Micromonosporaceae</taxon>
        <taxon>Natronosporangium</taxon>
    </lineage>
</organism>
<gene>
    <name evidence="8" type="ORF">JQS43_09280</name>
</gene>
<evidence type="ECO:0000313" key="8">
    <source>
        <dbReference type="EMBL" id="QSB16446.1"/>
    </source>
</evidence>
<dbReference type="CDD" id="cd03747">
    <property type="entry name" value="Ntn_PGA_like"/>
    <property type="match status" value="1"/>
</dbReference>
<dbReference type="Gene3D" id="1.10.439.10">
    <property type="entry name" value="Penicillin Amidohydrolase, domain 1"/>
    <property type="match status" value="1"/>
</dbReference>
<evidence type="ECO:0000313" key="9">
    <source>
        <dbReference type="Proteomes" id="UP000662857"/>
    </source>
</evidence>
<evidence type="ECO:0000256" key="7">
    <source>
        <dbReference type="SAM" id="Phobius"/>
    </source>
</evidence>
<feature type="compositionally biased region" description="Acidic residues" evidence="6">
    <location>
        <begin position="246"/>
        <end position="258"/>
    </location>
</feature>
<keyword evidence="2" id="KW-0378">Hydrolase</keyword>
<dbReference type="Gene3D" id="1.10.1400.10">
    <property type="match status" value="1"/>
</dbReference>
<evidence type="ECO:0000256" key="2">
    <source>
        <dbReference type="ARBA" id="ARBA00022801"/>
    </source>
</evidence>
<evidence type="ECO:0000256" key="3">
    <source>
        <dbReference type="ARBA" id="ARBA00023145"/>
    </source>
</evidence>
<protein>
    <submittedName>
        <fullName evidence="8">Penicillin acylase family protein</fullName>
    </submittedName>
</protein>
<dbReference type="PANTHER" id="PTHR34218">
    <property type="entry name" value="PEPTIDASE S45 PENICILLIN AMIDASE"/>
    <property type="match status" value="1"/>
</dbReference>
<dbReference type="GO" id="GO:0017000">
    <property type="term" value="P:antibiotic biosynthetic process"/>
    <property type="evidence" value="ECO:0007669"/>
    <property type="project" value="InterPro"/>
</dbReference>
<dbReference type="InterPro" id="IPR043147">
    <property type="entry name" value="Penicillin_amidase_A-knob"/>
</dbReference>
<evidence type="ECO:0000256" key="5">
    <source>
        <dbReference type="PIRSR" id="PIRSR001227-2"/>
    </source>
</evidence>
<feature type="binding site" evidence="5">
    <location>
        <position position="208"/>
    </location>
    <ligand>
        <name>Ca(2+)</name>
        <dbReference type="ChEBI" id="CHEBI:29108"/>
    </ligand>
</feature>
<dbReference type="GO" id="GO:0016811">
    <property type="term" value="F:hydrolase activity, acting on carbon-nitrogen (but not peptide) bonds, in linear amides"/>
    <property type="evidence" value="ECO:0007669"/>
    <property type="project" value="InterPro"/>
</dbReference>
<dbReference type="Pfam" id="PF01804">
    <property type="entry name" value="Penicil_amidase"/>
    <property type="match status" value="1"/>
</dbReference>
<keyword evidence="9" id="KW-1185">Reference proteome</keyword>
<dbReference type="PIRSF" id="PIRSF001227">
    <property type="entry name" value="Pen_acylase"/>
    <property type="match status" value="1"/>
</dbReference>
<dbReference type="KEGG" id="nhy:JQS43_09280"/>
<dbReference type="RefSeq" id="WP_239678662.1">
    <property type="nucleotide sequence ID" value="NZ_CP070499.1"/>
</dbReference>
<feature type="compositionally biased region" description="Low complexity" evidence="6">
    <location>
        <begin position="270"/>
        <end position="288"/>
    </location>
</feature>
<keyword evidence="7" id="KW-1133">Transmembrane helix</keyword>
<keyword evidence="5" id="KW-0479">Metal-binding</keyword>
<feature type="region of interest" description="Disordered" evidence="6">
    <location>
        <begin position="246"/>
        <end position="288"/>
    </location>
</feature>
<keyword evidence="3" id="KW-0865">Zymogen</keyword>
<dbReference type="InterPro" id="IPR023343">
    <property type="entry name" value="Penicillin_amidase_dom1"/>
</dbReference>
<evidence type="ECO:0000256" key="4">
    <source>
        <dbReference type="PIRSR" id="PIRSR001227-1"/>
    </source>
</evidence>
<keyword evidence="7" id="KW-0812">Transmembrane</keyword>
<keyword evidence="7" id="KW-0472">Membrane</keyword>
<dbReference type="Gene3D" id="2.30.120.10">
    <property type="match status" value="1"/>
</dbReference>
<evidence type="ECO:0000256" key="1">
    <source>
        <dbReference type="ARBA" id="ARBA00006586"/>
    </source>
</evidence>
<dbReference type="PANTHER" id="PTHR34218:SF4">
    <property type="entry name" value="ACYL-HOMOSERINE LACTONE ACYLASE QUIP"/>
    <property type="match status" value="1"/>
</dbReference>
<comment type="cofactor">
    <cofactor evidence="5">
        <name>Ca(2+)</name>
        <dbReference type="ChEBI" id="CHEBI:29108"/>
    </cofactor>
    <text evidence="5">Binds 1 Ca(2+) ion per dimer.</text>
</comment>
<comment type="similarity">
    <text evidence="1">Belongs to the peptidase S45 family.</text>
</comment>
<dbReference type="Proteomes" id="UP000662857">
    <property type="component" value="Chromosome"/>
</dbReference>
<evidence type="ECO:0000256" key="6">
    <source>
        <dbReference type="SAM" id="MobiDB-lite"/>
    </source>
</evidence>
<sequence>MNSAARWPRRTLKIGIWTLATLLVVALVASLLGVWTVRRAFPSHDGELALPALDSPVTVYRDQHGVPQIYAETVEDLFRAQGFTHAQDRFWEMDFRRHLTSGRLSELFGPDQVEMDTYLRTMGWRRVAEAEWELLSAETQRYLTAYAEGVDAWVAETGGPAATGRKSLHYRVLGLQNSGYEVAPWDPIDSLAWLKAMAWELRGNLDAEVERAALLAAGLRRDQIDELFPGYQYQEQPPIVGDGDLVDGEFVPGDDEPAESGAAAGRGGEADSQGGAGSAAPAGGFGPAGSDAGVGSNSWVVSGAHTESGAPILVNDPHLGVTMPGTWYQVGLHCDCGYRVSGFSFTGVPGVVIGHNDRIAWGFTNLNPDVTDLYLERLADDRYELDGQWQELSVRTETIRVAGGDDVTVEVRQTHRGPLLSDADDELARLADAGPVQDEVIDTAGAAPSAPGGEEFGFSLAWTALTPGTTIEALFVLNQATGWEDFREAAARFEVPSQNLVYADVDGAIGYQAPGRVPVRAAHDGQWPAPGWSSEFDWGDDVPFEALPHTYNPPEALIVAANQAVVGPQYQPALTEDWGVGYRSNRIYDLLDEAIAAGPITVADMERMVFDNYQQFAPTLVPALLAAAPAPDRDGPEQAAVELLREWDHQQPADGDPGSTEAHSAAAAAYYNAVWRHLLQLTFDELPEDRQPTGRGRWLDVVAALLDEPDSPWWNRLDTGTTETRDDILAQALTDAYQDLAAEFGEDPAQWRWGDLHTLHLRDATFGSSGIGPVESLFNRGPFPVAGGSDIVNATSWDARTDGYEVTVLPSMRMVIDMSDLDSARWIQATGNSGHPYHANYVDQLEPWQRGEMLPWRWERATIEAEAVAELRLSSAGPAG</sequence>
<dbReference type="Gene3D" id="3.60.20.10">
    <property type="entry name" value="Glutamine Phosphoribosylpyrophosphate, subunit 1, domain 1"/>
    <property type="match status" value="1"/>
</dbReference>
<feature type="active site" description="Nucleophile" evidence="4">
    <location>
        <position position="296"/>
    </location>
</feature>
<dbReference type="EMBL" id="CP070499">
    <property type="protein sequence ID" value="QSB16446.1"/>
    <property type="molecule type" value="Genomic_DNA"/>
</dbReference>
<feature type="transmembrane region" description="Helical" evidence="7">
    <location>
        <begin position="12"/>
        <end position="35"/>
    </location>
</feature>
<reference evidence="8" key="1">
    <citation type="submission" date="2021-02" db="EMBL/GenBank/DDBJ databases">
        <title>Natrosporangium hydrolyticum gen. nov., sp. nov, a haloalkaliphilic actinobacterium from a soda solonchak soil.</title>
        <authorList>
            <person name="Sorokin D.Y."/>
            <person name="Khijniak T.V."/>
            <person name="Zakharycheva A.P."/>
            <person name="Boueva O.V."/>
            <person name="Ariskina E.V."/>
            <person name="Hahnke R.L."/>
            <person name="Bunk B."/>
            <person name="Sproer C."/>
            <person name="Schumann P."/>
            <person name="Evtushenko L.I."/>
            <person name="Kublanov I.V."/>
        </authorList>
    </citation>
    <scope>NUCLEOTIDE SEQUENCE</scope>
    <source>
        <strain evidence="8">DSM 106523</strain>
    </source>
</reference>
<name>A0A895YP08_9ACTN</name>
<dbReference type="SUPFAM" id="SSF56235">
    <property type="entry name" value="N-terminal nucleophile aminohydrolases (Ntn hydrolases)"/>
    <property type="match status" value="1"/>
</dbReference>
<dbReference type="InterPro" id="IPR029055">
    <property type="entry name" value="Ntn_hydrolases_N"/>
</dbReference>
<dbReference type="InterPro" id="IPR002692">
    <property type="entry name" value="S45"/>
</dbReference>